<organism evidence="1 2">
    <name type="scientific">Hygrophoropsis aurantiaca</name>
    <dbReference type="NCBI Taxonomy" id="72124"/>
    <lineage>
        <taxon>Eukaryota</taxon>
        <taxon>Fungi</taxon>
        <taxon>Dikarya</taxon>
        <taxon>Basidiomycota</taxon>
        <taxon>Agaricomycotina</taxon>
        <taxon>Agaricomycetes</taxon>
        <taxon>Agaricomycetidae</taxon>
        <taxon>Boletales</taxon>
        <taxon>Coniophorineae</taxon>
        <taxon>Hygrophoropsidaceae</taxon>
        <taxon>Hygrophoropsis</taxon>
    </lineage>
</organism>
<dbReference type="Proteomes" id="UP000790377">
    <property type="component" value="Unassembled WGS sequence"/>
</dbReference>
<reference evidence="1" key="1">
    <citation type="journal article" date="2021" name="New Phytol.">
        <title>Evolutionary innovations through gain and loss of genes in the ectomycorrhizal Boletales.</title>
        <authorList>
            <person name="Wu G."/>
            <person name="Miyauchi S."/>
            <person name="Morin E."/>
            <person name="Kuo A."/>
            <person name="Drula E."/>
            <person name="Varga T."/>
            <person name="Kohler A."/>
            <person name="Feng B."/>
            <person name="Cao Y."/>
            <person name="Lipzen A."/>
            <person name="Daum C."/>
            <person name="Hundley H."/>
            <person name="Pangilinan J."/>
            <person name="Johnson J."/>
            <person name="Barry K."/>
            <person name="LaButti K."/>
            <person name="Ng V."/>
            <person name="Ahrendt S."/>
            <person name="Min B."/>
            <person name="Choi I.G."/>
            <person name="Park H."/>
            <person name="Plett J.M."/>
            <person name="Magnuson J."/>
            <person name="Spatafora J.W."/>
            <person name="Nagy L.G."/>
            <person name="Henrissat B."/>
            <person name="Grigoriev I.V."/>
            <person name="Yang Z.L."/>
            <person name="Xu J."/>
            <person name="Martin F.M."/>
        </authorList>
    </citation>
    <scope>NUCLEOTIDE SEQUENCE</scope>
    <source>
        <strain evidence="1">ATCC 28755</strain>
    </source>
</reference>
<sequence>MSPQTPITTLSPELHTQLKEHTEGLLNDIINTNLQTRFVQEFDGLRDFRDAIELRKDRSAHEAWECYRDSVPLTNYATYEPFISRFLAEPCREERVKDLLSPGLPFFLAKSSGTSGKAAKLFPKYHRLVGAPLSRYPVFPAKACHIMSMAYSRVIDVVRNEGESAKVIVTTSSSGRLRMQHDLGTEKDPEIIKTTLPNITSPIAVGHIRHYRSYLLMHALFALAEEQLTFFYATYSTLFLDLIMFMEEEWSMLLDSIENGTIPDLEDTHHVREYLEPKLLPNPSRAQKLRKIGESRADPGWLSRIWPELQQVVCIVTGLFATTLPKIRHYLGPKVLINSRSMGAREGYIGESYSFTDLNLFKLVTKEFTEYLDITKDPSPANLVPAWDLETGRRYEVFLTTRDGVWRYRLEDIIEVAGFDPGDGMPLLRYIERLKCAVLPDDVSLTETQVVEGLLAGENSLGKVKEFTVVIDERTSPRRLGYFVELQDALSESVYLRPDAHLALHDVRDGLRRTNDNVDLNISKKTIGEPTIRVLKPGTFSEYRQWRLRIARTAAGQTKVPVLVTDEATKAWLKERVVHELLCPAED</sequence>
<protein>
    <submittedName>
        <fullName evidence="1">GH3 auxin-responsive promoter</fullName>
    </submittedName>
</protein>
<keyword evidence="2" id="KW-1185">Reference proteome</keyword>
<dbReference type="EMBL" id="MU267811">
    <property type="protein sequence ID" value="KAH7908601.1"/>
    <property type="molecule type" value="Genomic_DNA"/>
</dbReference>
<comment type="caution">
    <text evidence="1">The sequence shown here is derived from an EMBL/GenBank/DDBJ whole genome shotgun (WGS) entry which is preliminary data.</text>
</comment>
<proteinExistence type="predicted"/>
<evidence type="ECO:0000313" key="2">
    <source>
        <dbReference type="Proteomes" id="UP000790377"/>
    </source>
</evidence>
<evidence type="ECO:0000313" key="1">
    <source>
        <dbReference type="EMBL" id="KAH7908601.1"/>
    </source>
</evidence>
<gene>
    <name evidence="1" type="ORF">BJ138DRAFT_1012490</name>
</gene>
<accession>A0ACB8A563</accession>
<name>A0ACB8A563_9AGAM</name>